<name>A0ACC2S0T4_9FUNG</name>
<evidence type="ECO:0000313" key="1">
    <source>
        <dbReference type="EMBL" id="KAJ9055904.1"/>
    </source>
</evidence>
<dbReference type="Proteomes" id="UP001165960">
    <property type="component" value="Unassembled WGS sequence"/>
</dbReference>
<sequence length="213" mass="23518">MKAPSTPKPDRLHPTPGLTPPTANQYADISYITLAGLFNTMVPAARPWALVGQPASYLIKLAPLLWWALPSPNRASWQPRPTDLPWDALILTKEHSLLCNGGVNAKERTRYSATPQGLNSPPKCKAWLAGGAFSTGPELFSQDCNIHVHLESSTIYPIIHPLLKIIRHIYLHSDNPKGLSGRDHPHVGETAQREQMLIYEKLPTEEEEGTTIG</sequence>
<organism evidence="1 2">
    <name type="scientific">Entomophthora muscae</name>
    <dbReference type="NCBI Taxonomy" id="34485"/>
    <lineage>
        <taxon>Eukaryota</taxon>
        <taxon>Fungi</taxon>
        <taxon>Fungi incertae sedis</taxon>
        <taxon>Zoopagomycota</taxon>
        <taxon>Entomophthoromycotina</taxon>
        <taxon>Entomophthoromycetes</taxon>
        <taxon>Entomophthorales</taxon>
        <taxon>Entomophthoraceae</taxon>
        <taxon>Entomophthora</taxon>
    </lineage>
</organism>
<proteinExistence type="predicted"/>
<reference evidence="1" key="1">
    <citation type="submission" date="2022-04" db="EMBL/GenBank/DDBJ databases">
        <title>Genome of the entomopathogenic fungus Entomophthora muscae.</title>
        <authorList>
            <person name="Elya C."/>
            <person name="Lovett B.R."/>
            <person name="Lee E."/>
            <person name="Macias A.M."/>
            <person name="Hajek A.E."/>
            <person name="De Bivort B.L."/>
            <person name="Kasson M.T."/>
            <person name="De Fine Licht H.H."/>
            <person name="Stajich J.E."/>
        </authorList>
    </citation>
    <scope>NUCLEOTIDE SEQUENCE</scope>
    <source>
        <strain evidence="1">Berkeley</strain>
    </source>
</reference>
<keyword evidence="2" id="KW-1185">Reference proteome</keyword>
<gene>
    <name evidence="1" type="ORF">DSO57_1038484</name>
</gene>
<protein>
    <submittedName>
        <fullName evidence="1">Uncharacterized protein</fullName>
    </submittedName>
</protein>
<comment type="caution">
    <text evidence="1">The sequence shown here is derived from an EMBL/GenBank/DDBJ whole genome shotgun (WGS) entry which is preliminary data.</text>
</comment>
<dbReference type="EMBL" id="QTSX02006173">
    <property type="protein sequence ID" value="KAJ9055904.1"/>
    <property type="molecule type" value="Genomic_DNA"/>
</dbReference>
<accession>A0ACC2S0T4</accession>
<evidence type="ECO:0000313" key="2">
    <source>
        <dbReference type="Proteomes" id="UP001165960"/>
    </source>
</evidence>